<evidence type="ECO:0000256" key="2">
    <source>
        <dbReference type="SAM" id="Phobius"/>
    </source>
</evidence>
<organism evidence="3 4">
    <name type="scientific">Letharia lupina</name>
    <dbReference type="NCBI Taxonomy" id="560253"/>
    <lineage>
        <taxon>Eukaryota</taxon>
        <taxon>Fungi</taxon>
        <taxon>Dikarya</taxon>
        <taxon>Ascomycota</taxon>
        <taxon>Pezizomycotina</taxon>
        <taxon>Lecanoromycetes</taxon>
        <taxon>OSLEUM clade</taxon>
        <taxon>Lecanoromycetidae</taxon>
        <taxon>Lecanorales</taxon>
        <taxon>Lecanorineae</taxon>
        <taxon>Parmeliaceae</taxon>
        <taxon>Letharia</taxon>
    </lineage>
</organism>
<feature type="region of interest" description="Disordered" evidence="1">
    <location>
        <begin position="61"/>
        <end position="126"/>
    </location>
</feature>
<gene>
    <name evidence="3" type="ORF">HO133_009862</name>
</gene>
<keyword evidence="4" id="KW-1185">Reference proteome</keyword>
<feature type="transmembrane region" description="Helical" evidence="2">
    <location>
        <begin position="17"/>
        <end position="39"/>
    </location>
</feature>
<evidence type="ECO:0000256" key="1">
    <source>
        <dbReference type="SAM" id="MobiDB-lite"/>
    </source>
</evidence>
<dbReference type="EMBL" id="JACCJB010000007">
    <property type="protein sequence ID" value="KAF6225860.1"/>
    <property type="molecule type" value="Genomic_DNA"/>
</dbReference>
<keyword evidence="2" id="KW-1133">Transmembrane helix</keyword>
<keyword evidence="2" id="KW-0812">Transmembrane</keyword>
<protein>
    <submittedName>
        <fullName evidence="3">Uncharacterized protein</fullName>
    </submittedName>
</protein>
<accession>A0A8H6FEY5</accession>
<dbReference type="AlphaFoldDB" id="A0A8H6FEY5"/>
<evidence type="ECO:0000313" key="4">
    <source>
        <dbReference type="Proteomes" id="UP000593566"/>
    </source>
</evidence>
<dbReference type="GeneID" id="59338257"/>
<keyword evidence="2" id="KW-0472">Membrane</keyword>
<name>A0A8H6FEY5_9LECA</name>
<reference evidence="3 4" key="1">
    <citation type="journal article" date="2020" name="Genomics">
        <title>Complete, high-quality genomes from long-read metagenomic sequencing of two wolf lichen thalli reveals enigmatic genome architecture.</title>
        <authorList>
            <person name="McKenzie S.K."/>
            <person name="Walston R.F."/>
            <person name="Allen J.L."/>
        </authorList>
    </citation>
    <scope>NUCLEOTIDE SEQUENCE [LARGE SCALE GENOMIC DNA]</scope>
    <source>
        <strain evidence="3">WasteWater1</strain>
    </source>
</reference>
<dbReference type="RefSeq" id="XP_037154569.1">
    <property type="nucleotide sequence ID" value="XM_037300721.1"/>
</dbReference>
<comment type="caution">
    <text evidence="3">The sequence shown here is derived from an EMBL/GenBank/DDBJ whole genome shotgun (WGS) entry which is preliminary data.</text>
</comment>
<proteinExistence type="predicted"/>
<sequence length="160" mass="17908">MSWFSILPANLTVIETWIIRFFLLLGIMTIGPWALFLIYDVLLYIIRAVAYEIPYFGGRARGRGRPRAPSLKERPNGRRRTFSISGPSSGFVVGDENDKAGLKGRGLDGGVRDEAAANSEDDETVDITAEESHMIRSADLWDARTDSRFVAWNDTSKKKP</sequence>
<dbReference type="Proteomes" id="UP000593566">
    <property type="component" value="Unassembled WGS sequence"/>
</dbReference>
<evidence type="ECO:0000313" key="3">
    <source>
        <dbReference type="EMBL" id="KAF6225860.1"/>
    </source>
</evidence>